<feature type="transmembrane region" description="Helical" evidence="7">
    <location>
        <begin position="162"/>
        <end position="193"/>
    </location>
</feature>
<proteinExistence type="inferred from homology"/>
<reference evidence="9 10" key="1">
    <citation type="submission" date="2016-01" db="EMBL/GenBank/DDBJ databases">
        <authorList>
            <person name="Oliw E.H."/>
        </authorList>
    </citation>
    <scope>NUCLEOTIDE SEQUENCE [LARGE SCALE GENOMIC DNA]</scope>
    <source>
        <strain evidence="9 10">GED7760B</strain>
    </source>
</reference>
<dbReference type="InterPro" id="IPR022764">
    <property type="entry name" value="Peptidase_S54_rhomboid_dom"/>
</dbReference>
<evidence type="ECO:0000256" key="1">
    <source>
        <dbReference type="ARBA" id="ARBA00004141"/>
    </source>
</evidence>
<dbReference type="PATRIC" id="fig|2702.99.peg.792"/>
<comment type="subcellular location">
    <subcellularLocation>
        <location evidence="1">Membrane</location>
        <topology evidence="1">Multi-pass membrane protein</topology>
    </subcellularLocation>
</comment>
<dbReference type="GO" id="GO:0004252">
    <property type="term" value="F:serine-type endopeptidase activity"/>
    <property type="evidence" value="ECO:0007669"/>
    <property type="project" value="InterPro"/>
</dbReference>
<sequence length="233" mass="26028">MNNFDVNNIVKRFKTNCKSATYSIIYICVFVWIIEIILHTFLPNAYQLFIENTAFAPFLITKASWTWFTSMFVHSPGFTHILFNMLCLYSLGIELERFFGRWKFFFLYAISGLGGCVATLLYCKLTENWILAAYGASGAIMGLIGALLVAQWRLGESVNGTLIWIGLTIAMPLLVPNIAWQAHIGGLVTGIVLSTLLGVNNPLLKKASFNERFAVYSLLTLIALLAICAFCLI</sequence>
<dbReference type="Pfam" id="PF01694">
    <property type="entry name" value="Rhomboid"/>
    <property type="match status" value="1"/>
</dbReference>
<keyword evidence="3 7" id="KW-0812">Transmembrane</keyword>
<comment type="caution">
    <text evidence="9">The sequence shown here is derived from an EMBL/GenBank/DDBJ whole genome shotgun (WGS) entry which is preliminary data.</text>
</comment>
<feature type="domain" description="Peptidase S54 rhomboid" evidence="8">
    <location>
        <begin position="64"/>
        <end position="197"/>
    </location>
</feature>
<protein>
    <submittedName>
        <fullName evidence="9">Peptidase, S54 family</fullName>
    </submittedName>
</protein>
<dbReference type="EMBL" id="LRQA01000040">
    <property type="protein sequence ID" value="KXA18024.1"/>
    <property type="molecule type" value="Genomic_DNA"/>
</dbReference>
<evidence type="ECO:0000313" key="9">
    <source>
        <dbReference type="EMBL" id="KXA18024.1"/>
    </source>
</evidence>
<dbReference type="AlphaFoldDB" id="A0A133NP16"/>
<keyword evidence="5 7" id="KW-1133">Transmembrane helix</keyword>
<feature type="transmembrane region" description="Helical" evidence="7">
    <location>
        <begin position="213"/>
        <end position="232"/>
    </location>
</feature>
<dbReference type="OrthoDB" id="9807874at2"/>
<dbReference type="InterPro" id="IPR035952">
    <property type="entry name" value="Rhomboid-like_sf"/>
</dbReference>
<evidence type="ECO:0000256" key="5">
    <source>
        <dbReference type="ARBA" id="ARBA00022989"/>
    </source>
</evidence>
<dbReference type="GO" id="GO:0016020">
    <property type="term" value="C:membrane"/>
    <property type="evidence" value="ECO:0007669"/>
    <property type="project" value="UniProtKB-SubCell"/>
</dbReference>
<dbReference type="Proteomes" id="UP000070558">
    <property type="component" value="Unassembled WGS sequence"/>
</dbReference>
<organism evidence="9 10">
    <name type="scientific">Gardnerella vaginalis</name>
    <dbReference type="NCBI Taxonomy" id="2702"/>
    <lineage>
        <taxon>Bacteria</taxon>
        <taxon>Bacillati</taxon>
        <taxon>Actinomycetota</taxon>
        <taxon>Actinomycetes</taxon>
        <taxon>Bifidobacteriales</taxon>
        <taxon>Bifidobacteriaceae</taxon>
        <taxon>Gardnerella</taxon>
    </lineage>
</organism>
<dbReference type="SUPFAM" id="SSF144091">
    <property type="entry name" value="Rhomboid-like"/>
    <property type="match status" value="1"/>
</dbReference>
<feature type="transmembrane region" description="Helical" evidence="7">
    <location>
        <begin position="128"/>
        <end position="150"/>
    </location>
</feature>
<evidence type="ECO:0000256" key="2">
    <source>
        <dbReference type="ARBA" id="ARBA00009045"/>
    </source>
</evidence>
<name>A0A133NP16_GARVA</name>
<dbReference type="Gene3D" id="1.20.1540.10">
    <property type="entry name" value="Rhomboid-like"/>
    <property type="match status" value="1"/>
</dbReference>
<keyword evidence="6 7" id="KW-0472">Membrane</keyword>
<dbReference type="PANTHER" id="PTHR43731">
    <property type="entry name" value="RHOMBOID PROTEASE"/>
    <property type="match status" value="1"/>
</dbReference>
<dbReference type="PANTHER" id="PTHR43731:SF14">
    <property type="entry name" value="PRESENILIN-ASSOCIATED RHOMBOID-LIKE PROTEIN, MITOCHONDRIAL"/>
    <property type="match status" value="1"/>
</dbReference>
<evidence type="ECO:0000259" key="8">
    <source>
        <dbReference type="Pfam" id="PF01694"/>
    </source>
</evidence>
<gene>
    <name evidence="9" type="ORF">HMPREF3216_00811</name>
</gene>
<evidence type="ECO:0000313" key="10">
    <source>
        <dbReference type="Proteomes" id="UP000070558"/>
    </source>
</evidence>
<feature type="transmembrane region" description="Helical" evidence="7">
    <location>
        <begin position="71"/>
        <end position="92"/>
    </location>
</feature>
<evidence type="ECO:0000256" key="6">
    <source>
        <dbReference type="ARBA" id="ARBA00023136"/>
    </source>
</evidence>
<accession>A0A133NP16</accession>
<evidence type="ECO:0000256" key="3">
    <source>
        <dbReference type="ARBA" id="ARBA00022692"/>
    </source>
</evidence>
<evidence type="ECO:0000256" key="4">
    <source>
        <dbReference type="ARBA" id="ARBA00022801"/>
    </source>
</evidence>
<keyword evidence="4" id="KW-0378">Hydrolase</keyword>
<dbReference type="RefSeq" id="WP_060786987.1">
    <property type="nucleotide sequence ID" value="NZ_JBLLPD010000003.1"/>
</dbReference>
<feature type="transmembrane region" description="Helical" evidence="7">
    <location>
        <begin position="20"/>
        <end position="42"/>
    </location>
</feature>
<comment type="similarity">
    <text evidence="2">Belongs to the peptidase S54 family.</text>
</comment>
<feature type="transmembrane region" description="Helical" evidence="7">
    <location>
        <begin position="104"/>
        <end position="122"/>
    </location>
</feature>
<evidence type="ECO:0000256" key="7">
    <source>
        <dbReference type="SAM" id="Phobius"/>
    </source>
</evidence>
<dbReference type="InterPro" id="IPR050925">
    <property type="entry name" value="Rhomboid_protease_S54"/>
</dbReference>